<evidence type="ECO:0000313" key="2">
    <source>
        <dbReference type="EMBL" id="NGZ87750.1"/>
    </source>
</evidence>
<feature type="region of interest" description="Disordered" evidence="1">
    <location>
        <begin position="1"/>
        <end position="32"/>
    </location>
</feature>
<sequence length="346" mass="38391">MNLPEQAAQTPQPNSDPLALPPEARPQHTAAPQSWMVRVADAKYHWYDLVAGFIDKPDIRDPIGRYLRRTQFELEAVAEKRHLFFAVTRPRVRFDVAGAVQWGFFSLKLTLPLLIGGEQAKDHLTIELTVPFAATLKKPAVTLTENFITLNWGGFVEALSIHDVLQHYAHQLRIPNKVVYVGQTRDPEALLSKGRLPALQKLRAKFGLDYDTLLLVQRMEIVVSCADGDPAELPHNAHPLAADALLAERMDVIEAAMIRYFEGAAPRVRGVEESAARAARLNQVKDSNHLVQFSIDHELADAANYSVLNSEFARAGKRHLLSCFIADGVAHVAPMPIPETPKGSKS</sequence>
<comment type="caution">
    <text evidence="2">The sequence shown here is derived from an EMBL/GenBank/DDBJ whole genome shotgun (WGS) entry which is preliminary data.</text>
</comment>
<dbReference type="RefSeq" id="WP_166107873.1">
    <property type="nucleotide sequence ID" value="NZ_JAADJT010000014.1"/>
</dbReference>
<accession>A0ABX0FTN0</accession>
<evidence type="ECO:0000313" key="3">
    <source>
        <dbReference type="Proteomes" id="UP000666369"/>
    </source>
</evidence>
<gene>
    <name evidence="2" type="ORF">GW587_26260</name>
</gene>
<name>A0ABX0FTN0_9BURK</name>
<protein>
    <submittedName>
        <fullName evidence="2">Uncharacterized protein</fullName>
    </submittedName>
</protein>
<dbReference type="EMBL" id="JAADJT010000014">
    <property type="protein sequence ID" value="NGZ87750.1"/>
    <property type="molecule type" value="Genomic_DNA"/>
</dbReference>
<proteinExistence type="predicted"/>
<dbReference type="Proteomes" id="UP000666369">
    <property type="component" value="Unassembled WGS sequence"/>
</dbReference>
<reference evidence="3" key="1">
    <citation type="submission" date="2023-07" db="EMBL/GenBank/DDBJ databases">
        <title>Duganella aceri sp. nov., isolated from tree sap.</title>
        <authorList>
            <person name="Kim I.S."/>
        </authorList>
    </citation>
    <scope>NUCLEOTIDE SEQUENCE [LARGE SCALE GENOMIC DNA]</scope>
    <source>
        <strain evidence="3">SAP-35</strain>
    </source>
</reference>
<keyword evidence="3" id="KW-1185">Reference proteome</keyword>
<organism evidence="2 3">
    <name type="scientific">Duganella aceris</name>
    <dbReference type="NCBI Taxonomy" id="2703883"/>
    <lineage>
        <taxon>Bacteria</taxon>
        <taxon>Pseudomonadati</taxon>
        <taxon>Pseudomonadota</taxon>
        <taxon>Betaproteobacteria</taxon>
        <taxon>Burkholderiales</taxon>
        <taxon>Oxalobacteraceae</taxon>
        <taxon>Telluria group</taxon>
        <taxon>Duganella</taxon>
    </lineage>
</organism>
<evidence type="ECO:0000256" key="1">
    <source>
        <dbReference type="SAM" id="MobiDB-lite"/>
    </source>
</evidence>